<dbReference type="Proteomes" id="UP001596084">
    <property type="component" value="Unassembled WGS sequence"/>
</dbReference>
<keyword evidence="2" id="KW-1185">Reference proteome</keyword>
<evidence type="ECO:0000313" key="2">
    <source>
        <dbReference type="Proteomes" id="UP001596084"/>
    </source>
</evidence>
<gene>
    <name evidence="1" type="ORF">ACFPP7_21890</name>
</gene>
<comment type="caution">
    <text evidence="1">The sequence shown here is derived from an EMBL/GenBank/DDBJ whole genome shotgun (WGS) entry which is preliminary data.</text>
</comment>
<dbReference type="EMBL" id="JBHSMX010000065">
    <property type="protein sequence ID" value="MFC5523544.1"/>
    <property type="molecule type" value="Genomic_DNA"/>
</dbReference>
<organism evidence="1 2">
    <name type="scientific">Polaromonas jejuensis</name>
    <dbReference type="NCBI Taxonomy" id="457502"/>
    <lineage>
        <taxon>Bacteria</taxon>
        <taxon>Pseudomonadati</taxon>
        <taxon>Pseudomonadota</taxon>
        <taxon>Betaproteobacteria</taxon>
        <taxon>Burkholderiales</taxon>
        <taxon>Comamonadaceae</taxon>
        <taxon>Polaromonas</taxon>
    </lineage>
</organism>
<evidence type="ECO:0000313" key="1">
    <source>
        <dbReference type="EMBL" id="MFC5523544.1"/>
    </source>
</evidence>
<reference evidence="2" key="1">
    <citation type="journal article" date="2019" name="Int. J. Syst. Evol. Microbiol.">
        <title>The Global Catalogue of Microorganisms (GCM) 10K type strain sequencing project: providing services to taxonomists for standard genome sequencing and annotation.</title>
        <authorList>
            <consortium name="The Broad Institute Genomics Platform"/>
            <consortium name="The Broad Institute Genome Sequencing Center for Infectious Disease"/>
            <person name="Wu L."/>
            <person name="Ma J."/>
        </authorList>
    </citation>
    <scope>NUCLEOTIDE SEQUENCE [LARGE SCALE GENOMIC DNA]</scope>
    <source>
        <strain evidence="2">CGMCC 4.7277</strain>
    </source>
</reference>
<name>A0ABW0QF06_9BURK</name>
<sequence length="76" mass="8290">MIGLQRCGYRQSTTDALNKGGWRCCADVPGLNANFLNVCNAALNRSLTLAISPVGFGQERNLNDDRFEGAIQRFIG</sequence>
<proteinExistence type="predicted"/>
<dbReference type="RefSeq" id="WP_157090266.1">
    <property type="nucleotide sequence ID" value="NZ_JBHSMX010000065.1"/>
</dbReference>
<protein>
    <submittedName>
        <fullName evidence="1">Uncharacterized protein</fullName>
    </submittedName>
</protein>
<accession>A0ABW0QF06</accession>